<proteinExistence type="predicted"/>
<evidence type="ECO:0000256" key="1">
    <source>
        <dbReference type="ARBA" id="ARBA00004651"/>
    </source>
</evidence>
<gene>
    <name evidence="7" type="ORF">E1750_01485</name>
</gene>
<keyword evidence="4 6" id="KW-1133">Transmembrane helix</keyword>
<comment type="subcellular location">
    <subcellularLocation>
        <location evidence="1">Cell membrane</location>
        <topology evidence="1">Multi-pass membrane protein</topology>
    </subcellularLocation>
</comment>
<dbReference type="InterPro" id="IPR050833">
    <property type="entry name" value="Poly_Biosynth_Transport"/>
</dbReference>
<feature type="transmembrane region" description="Helical" evidence="6">
    <location>
        <begin position="289"/>
        <end position="317"/>
    </location>
</feature>
<keyword evidence="8" id="KW-1185">Reference proteome</keyword>
<feature type="transmembrane region" description="Helical" evidence="6">
    <location>
        <begin position="136"/>
        <end position="162"/>
    </location>
</feature>
<feature type="transmembrane region" description="Helical" evidence="6">
    <location>
        <begin position="246"/>
        <end position="268"/>
    </location>
</feature>
<feature type="transmembrane region" description="Helical" evidence="6">
    <location>
        <begin position="323"/>
        <end position="343"/>
    </location>
</feature>
<evidence type="ECO:0000256" key="6">
    <source>
        <dbReference type="SAM" id="Phobius"/>
    </source>
</evidence>
<evidence type="ECO:0000256" key="3">
    <source>
        <dbReference type="ARBA" id="ARBA00022692"/>
    </source>
</evidence>
<evidence type="ECO:0000256" key="2">
    <source>
        <dbReference type="ARBA" id="ARBA00022475"/>
    </source>
</evidence>
<dbReference type="EMBL" id="CP037933">
    <property type="protein sequence ID" value="QBN17522.1"/>
    <property type="molecule type" value="Genomic_DNA"/>
</dbReference>
<feature type="transmembrane region" description="Helical" evidence="6">
    <location>
        <begin position="380"/>
        <end position="398"/>
    </location>
</feature>
<accession>A0A4V1AGC1</accession>
<dbReference type="Proteomes" id="UP000291124">
    <property type="component" value="Chromosome"/>
</dbReference>
<name>A0A4V1AGC1_9FLAO</name>
<evidence type="ECO:0000256" key="4">
    <source>
        <dbReference type="ARBA" id="ARBA00022989"/>
    </source>
</evidence>
<feature type="transmembrane region" description="Helical" evidence="6">
    <location>
        <begin position="355"/>
        <end position="374"/>
    </location>
</feature>
<dbReference type="AlphaFoldDB" id="A0A4V1AGC1"/>
<feature type="transmembrane region" description="Helical" evidence="6">
    <location>
        <begin position="174"/>
        <end position="194"/>
    </location>
</feature>
<reference evidence="8" key="1">
    <citation type="submission" date="2019-03" db="EMBL/GenBank/DDBJ databases">
        <title>Flavobacterium sp.</title>
        <authorList>
            <person name="Kim H."/>
        </authorList>
    </citation>
    <scope>NUCLEOTIDE SEQUENCE [LARGE SCALE GENOMIC DNA]</scope>
    <source>
        <strain evidence="8">GS13</strain>
    </source>
</reference>
<dbReference type="GO" id="GO:0005886">
    <property type="term" value="C:plasma membrane"/>
    <property type="evidence" value="ECO:0007669"/>
    <property type="project" value="UniProtKB-SubCell"/>
</dbReference>
<keyword evidence="3 6" id="KW-0812">Transmembrane</keyword>
<evidence type="ECO:0000313" key="8">
    <source>
        <dbReference type="Proteomes" id="UP000291124"/>
    </source>
</evidence>
<dbReference type="PANTHER" id="PTHR30250">
    <property type="entry name" value="PST FAMILY PREDICTED COLANIC ACID TRANSPORTER"/>
    <property type="match status" value="1"/>
</dbReference>
<protein>
    <recommendedName>
        <fullName evidence="9">Polysaccharide biosynthesis protein C-terminal domain-containing protein</fullName>
    </recommendedName>
</protein>
<sequence length="411" mass="47125">MMNSIKKILFSPSVLVFFDQALFSGTNFLLTLFLAQKLDIKSFGIFSSIVLFTYLGMSITNALIIQPFQVSIGKVLQKKEYYMFLFLGQMALMFVLILLVKLIAFFIPISIDYNQLTNAFLYFTVGYLVQDFFRKLLLGIGQILMVIIIDIMFLLLVVLFFYFIKNDISLTNTLWIIGISNIISSLPGLFFIVKNYQKPVSWKGFAQSHILQGKWLISTAVLQWSSNNFFVLVSGIYLGIEALGALRLVQSFFGVINICLATVENYFLPKVALLFNENATKAKKYLMEITVYGATFFGIFLSILFLFSTEIIVLAGGEQYQNYAYVVKIISILYFFIFLSYPVRIAVRVMVLNKIFFIGYLLSFAFSILSFHFLLKYSGLYGAVSGLIINQIIMILYWQSQLKKNQFLLWK</sequence>
<evidence type="ECO:0000256" key="5">
    <source>
        <dbReference type="ARBA" id="ARBA00023136"/>
    </source>
</evidence>
<organism evidence="7 8">
    <name type="scientific">Flavobacterium nackdongense</name>
    <dbReference type="NCBI Taxonomy" id="2547394"/>
    <lineage>
        <taxon>Bacteria</taxon>
        <taxon>Pseudomonadati</taxon>
        <taxon>Bacteroidota</taxon>
        <taxon>Flavobacteriia</taxon>
        <taxon>Flavobacteriales</taxon>
        <taxon>Flavobacteriaceae</taxon>
        <taxon>Flavobacterium</taxon>
    </lineage>
</organism>
<dbReference type="KEGG" id="fnk:E1750_01485"/>
<feature type="transmembrane region" description="Helical" evidence="6">
    <location>
        <begin position="215"/>
        <end position="240"/>
    </location>
</feature>
<evidence type="ECO:0008006" key="9">
    <source>
        <dbReference type="Google" id="ProtNLM"/>
    </source>
</evidence>
<feature type="transmembrane region" description="Helical" evidence="6">
    <location>
        <begin position="84"/>
        <end position="107"/>
    </location>
</feature>
<keyword evidence="5 6" id="KW-0472">Membrane</keyword>
<evidence type="ECO:0000313" key="7">
    <source>
        <dbReference type="EMBL" id="QBN17522.1"/>
    </source>
</evidence>
<keyword evidence="2" id="KW-1003">Cell membrane</keyword>
<dbReference type="RefSeq" id="WP_133275053.1">
    <property type="nucleotide sequence ID" value="NZ_CP037933.1"/>
</dbReference>
<dbReference type="OrthoDB" id="582032at2"/>
<feature type="transmembrane region" description="Helical" evidence="6">
    <location>
        <begin position="40"/>
        <end position="64"/>
    </location>
</feature>
<dbReference type="PANTHER" id="PTHR30250:SF11">
    <property type="entry name" value="O-ANTIGEN TRANSPORTER-RELATED"/>
    <property type="match status" value="1"/>
</dbReference>